<keyword evidence="3" id="KW-1003">Cell membrane</keyword>
<dbReference type="RefSeq" id="WP_084082884.1">
    <property type="nucleotide sequence ID" value="NZ_CP047357.1"/>
</dbReference>
<dbReference type="InterPro" id="IPR035906">
    <property type="entry name" value="MetI-like_sf"/>
</dbReference>
<dbReference type="EMBL" id="JAGINY010000001">
    <property type="protein sequence ID" value="MBP2332014.1"/>
    <property type="molecule type" value="Genomic_DNA"/>
</dbReference>
<feature type="transmembrane region" description="Helical" evidence="7">
    <location>
        <begin position="277"/>
        <end position="295"/>
    </location>
</feature>
<organism evidence="9 10">
    <name type="scientific">Corynebacterium freneyi</name>
    <dbReference type="NCBI Taxonomy" id="134034"/>
    <lineage>
        <taxon>Bacteria</taxon>
        <taxon>Bacillati</taxon>
        <taxon>Actinomycetota</taxon>
        <taxon>Actinomycetes</taxon>
        <taxon>Mycobacteriales</taxon>
        <taxon>Corynebacteriaceae</taxon>
        <taxon>Corynebacterium</taxon>
    </lineage>
</organism>
<dbReference type="CDD" id="cd06261">
    <property type="entry name" value="TM_PBP2"/>
    <property type="match status" value="1"/>
</dbReference>
<feature type="domain" description="ABC transmembrane type-1" evidence="8">
    <location>
        <begin position="92"/>
        <end position="300"/>
    </location>
</feature>
<evidence type="ECO:0000256" key="1">
    <source>
        <dbReference type="ARBA" id="ARBA00004651"/>
    </source>
</evidence>
<dbReference type="Gene3D" id="1.10.3720.10">
    <property type="entry name" value="MetI-like"/>
    <property type="match status" value="1"/>
</dbReference>
<feature type="transmembrane region" description="Helical" evidence="7">
    <location>
        <begin position="104"/>
        <end position="124"/>
    </location>
</feature>
<comment type="caution">
    <text evidence="9">The sequence shown here is derived from an EMBL/GenBank/DDBJ whole genome shotgun (WGS) entry which is preliminary data.</text>
</comment>
<gene>
    <name evidence="9" type="ORF">JOF33_000713</name>
</gene>
<sequence>MAEGRGGDQVGVVKQRTRRPGLLARLAADPRFWCAMAILAAMTLAAVAPRLFTDVDPRAADLHRSLEGAAAGHPLGFNRQGQDIWARIVHGAGRSLLISVPSTVLAGTLGIAIGAVAGFVGGWVDTVLTRLTEVAIAIPMYFAAIALLHDSGPAAMTGPIDAGDEARMTMMLILLFGVLGFPMTARLTRSAVRSVANDDYVRAALALGRSRTGVLLRHVLPNCLGPVIAFAATLPAGYILSAAGLSYLGLGVGAEAVSWGRDISAAEPVFATDPAPLLWPAAALTACMFAFLMLGDALKAAFDDRAVSR</sequence>
<feature type="transmembrane region" description="Helical" evidence="7">
    <location>
        <begin position="32"/>
        <end position="52"/>
    </location>
</feature>
<evidence type="ECO:0000256" key="2">
    <source>
        <dbReference type="ARBA" id="ARBA00022448"/>
    </source>
</evidence>
<evidence type="ECO:0000256" key="3">
    <source>
        <dbReference type="ARBA" id="ARBA00022475"/>
    </source>
</evidence>
<comment type="subcellular location">
    <subcellularLocation>
        <location evidence="1 7">Cell membrane</location>
        <topology evidence="1 7">Multi-pass membrane protein</topology>
    </subcellularLocation>
</comment>
<keyword evidence="5 7" id="KW-1133">Transmembrane helix</keyword>
<protein>
    <submittedName>
        <fullName evidence="9">Oligopeptide transport system permease protein</fullName>
    </submittedName>
</protein>
<evidence type="ECO:0000259" key="8">
    <source>
        <dbReference type="PROSITE" id="PS50928"/>
    </source>
</evidence>
<feature type="transmembrane region" description="Helical" evidence="7">
    <location>
        <begin position="219"/>
        <end position="240"/>
    </location>
</feature>
<keyword evidence="2 7" id="KW-0813">Transport</keyword>
<name>A0ABS4U5U2_9CORY</name>
<dbReference type="Pfam" id="PF00528">
    <property type="entry name" value="BPD_transp_1"/>
    <property type="match status" value="1"/>
</dbReference>
<proteinExistence type="inferred from homology"/>
<evidence type="ECO:0000256" key="6">
    <source>
        <dbReference type="ARBA" id="ARBA00023136"/>
    </source>
</evidence>
<dbReference type="InterPro" id="IPR050366">
    <property type="entry name" value="BP-dependent_transpt_permease"/>
</dbReference>
<evidence type="ECO:0000313" key="10">
    <source>
        <dbReference type="Proteomes" id="UP001519305"/>
    </source>
</evidence>
<evidence type="ECO:0000256" key="7">
    <source>
        <dbReference type="RuleBase" id="RU363032"/>
    </source>
</evidence>
<comment type="similarity">
    <text evidence="7">Belongs to the binding-protein-dependent transport system permease family.</text>
</comment>
<keyword evidence="4 7" id="KW-0812">Transmembrane</keyword>
<evidence type="ECO:0000313" key="9">
    <source>
        <dbReference type="EMBL" id="MBP2332014.1"/>
    </source>
</evidence>
<dbReference type="PANTHER" id="PTHR43386">
    <property type="entry name" value="OLIGOPEPTIDE TRANSPORT SYSTEM PERMEASE PROTEIN APPC"/>
    <property type="match status" value="1"/>
</dbReference>
<dbReference type="SUPFAM" id="SSF161098">
    <property type="entry name" value="MetI-like"/>
    <property type="match status" value="1"/>
</dbReference>
<dbReference type="Proteomes" id="UP001519305">
    <property type="component" value="Unassembled WGS sequence"/>
</dbReference>
<feature type="transmembrane region" description="Helical" evidence="7">
    <location>
        <begin position="131"/>
        <end position="148"/>
    </location>
</feature>
<feature type="transmembrane region" description="Helical" evidence="7">
    <location>
        <begin position="168"/>
        <end position="185"/>
    </location>
</feature>
<accession>A0ABS4U5U2</accession>
<keyword evidence="10" id="KW-1185">Reference proteome</keyword>
<evidence type="ECO:0000256" key="5">
    <source>
        <dbReference type="ARBA" id="ARBA00022989"/>
    </source>
</evidence>
<keyword evidence="6 7" id="KW-0472">Membrane</keyword>
<dbReference type="PROSITE" id="PS50928">
    <property type="entry name" value="ABC_TM1"/>
    <property type="match status" value="1"/>
</dbReference>
<dbReference type="PANTHER" id="PTHR43386:SF6">
    <property type="entry name" value="ABC TRANSPORTER PERMEASE PROTEIN"/>
    <property type="match status" value="1"/>
</dbReference>
<evidence type="ECO:0000256" key="4">
    <source>
        <dbReference type="ARBA" id="ARBA00022692"/>
    </source>
</evidence>
<dbReference type="InterPro" id="IPR000515">
    <property type="entry name" value="MetI-like"/>
</dbReference>
<reference evidence="9 10" key="1">
    <citation type="submission" date="2021-03" db="EMBL/GenBank/DDBJ databases">
        <title>Sequencing the genomes of 1000 actinobacteria strains.</title>
        <authorList>
            <person name="Klenk H.-P."/>
        </authorList>
    </citation>
    <scope>NUCLEOTIDE SEQUENCE [LARGE SCALE GENOMIC DNA]</scope>
    <source>
        <strain evidence="9 10">DSM 44506</strain>
    </source>
</reference>